<dbReference type="GeneTree" id="ENSGT00940000155647"/>
<dbReference type="Proteomes" id="UP000314987">
    <property type="component" value="Unassembled WGS sequence"/>
</dbReference>
<reference evidence="3" key="2">
    <citation type="submission" date="2025-08" db="UniProtKB">
        <authorList>
            <consortium name="Ensembl"/>
        </authorList>
    </citation>
    <scope>IDENTIFICATION</scope>
</reference>
<evidence type="ECO:0000259" key="2">
    <source>
        <dbReference type="PROSITE" id="PS50157"/>
    </source>
</evidence>
<dbReference type="PROSITE" id="PS50157">
    <property type="entry name" value="ZINC_FINGER_C2H2_2"/>
    <property type="match status" value="1"/>
</dbReference>
<sequence length="109" mass="12710">MPKRRLWQIVHNCSIFKAIFYHEELCPFICEHAGCGKSFAMKQSLTRHAVTRDPYKRKLKIKVKQPFGKWSLASCLNGYIPPKIKEMLPKNGKSSDCFEENMVTKLLQH</sequence>
<proteinExistence type="predicted"/>
<dbReference type="FunFam" id="3.30.160.60:FF:001998">
    <property type="entry name" value="Transcription factor IIIA"/>
    <property type="match status" value="1"/>
</dbReference>
<reference evidence="3" key="3">
    <citation type="submission" date="2025-09" db="UniProtKB">
        <authorList>
            <consortium name="Ensembl"/>
        </authorList>
    </citation>
    <scope>IDENTIFICATION</scope>
</reference>
<dbReference type="STRING" id="29139.ENSVURP00010027529"/>
<dbReference type="InterPro" id="IPR013087">
    <property type="entry name" value="Znf_C2H2_type"/>
</dbReference>
<dbReference type="Gene3D" id="3.30.160.60">
    <property type="entry name" value="Classic Zinc Finger"/>
    <property type="match status" value="1"/>
</dbReference>
<evidence type="ECO:0000313" key="3">
    <source>
        <dbReference type="Ensembl" id="ENSVURP00010027529.1"/>
    </source>
</evidence>
<evidence type="ECO:0000256" key="1">
    <source>
        <dbReference type="PROSITE-ProRule" id="PRU00042"/>
    </source>
</evidence>
<dbReference type="InterPro" id="IPR036236">
    <property type="entry name" value="Znf_C2H2_sf"/>
</dbReference>
<keyword evidence="1" id="KW-0863">Zinc-finger</keyword>
<accession>A0A4X2LQD9</accession>
<reference evidence="4" key="1">
    <citation type="submission" date="2018-12" db="EMBL/GenBank/DDBJ databases">
        <authorList>
            <person name="Yazar S."/>
        </authorList>
    </citation>
    <scope>NUCLEOTIDE SEQUENCE [LARGE SCALE GENOMIC DNA]</scope>
</reference>
<keyword evidence="4" id="KW-1185">Reference proteome</keyword>
<feature type="domain" description="C2H2-type" evidence="2">
    <location>
        <begin position="28"/>
        <end position="57"/>
    </location>
</feature>
<protein>
    <recommendedName>
        <fullName evidence="2">C2H2-type domain-containing protein</fullName>
    </recommendedName>
</protein>
<keyword evidence="1" id="KW-0479">Metal-binding</keyword>
<name>A0A4X2LQD9_VOMUR</name>
<evidence type="ECO:0000313" key="4">
    <source>
        <dbReference type="Proteomes" id="UP000314987"/>
    </source>
</evidence>
<dbReference type="Ensembl" id="ENSVURT00010031362.1">
    <property type="protein sequence ID" value="ENSVURP00010027529.1"/>
    <property type="gene ID" value="ENSVURG00010021076.1"/>
</dbReference>
<dbReference type="SUPFAM" id="SSF57667">
    <property type="entry name" value="beta-beta-alpha zinc fingers"/>
    <property type="match status" value="1"/>
</dbReference>
<dbReference type="GO" id="GO:0008270">
    <property type="term" value="F:zinc ion binding"/>
    <property type="evidence" value="ECO:0007669"/>
    <property type="project" value="UniProtKB-KW"/>
</dbReference>
<dbReference type="AlphaFoldDB" id="A0A4X2LQD9"/>
<keyword evidence="1" id="KW-0862">Zinc</keyword>
<organism evidence="3 4">
    <name type="scientific">Vombatus ursinus</name>
    <name type="common">Common wombat</name>
    <dbReference type="NCBI Taxonomy" id="29139"/>
    <lineage>
        <taxon>Eukaryota</taxon>
        <taxon>Metazoa</taxon>
        <taxon>Chordata</taxon>
        <taxon>Craniata</taxon>
        <taxon>Vertebrata</taxon>
        <taxon>Euteleostomi</taxon>
        <taxon>Mammalia</taxon>
        <taxon>Metatheria</taxon>
        <taxon>Diprotodontia</taxon>
        <taxon>Vombatidae</taxon>
        <taxon>Vombatus</taxon>
    </lineage>
</organism>